<dbReference type="EMBL" id="QUQM01000003">
    <property type="protein sequence ID" value="KAA8648475.1"/>
    <property type="molecule type" value="Genomic_DNA"/>
</dbReference>
<protein>
    <submittedName>
        <fullName evidence="2">Uncharacterized protein</fullName>
    </submittedName>
</protein>
<evidence type="ECO:0000313" key="2">
    <source>
        <dbReference type="EMBL" id="KAA8648475.1"/>
    </source>
</evidence>
<dbReference type="RefSeq" id="XP_033427836.1">
    <property type="nucleotide sequence ID" value="XM_033569030.1"/>
</dbReference>
<organism evidence="2 3">
    <name type="scientific">Aspergillus tanneri</name>
    <dbReference type="NCBI Taxonomy" id="1220188"/>
    <lineage>
        <taxon>Eukaryota</taxon>
        <taxon>Fungi</taxon>
        <taxon>Dikarya</taxon>
        <taxon>Ascomycota</taxon>
        <taxon>Pezizomycotina</taxon>
        <taxon>Eurotiomycetes</taxon>
        <taxon>Eurotiomycetidae</taxon>
        <taxon>Eurotiales</taxon>
        <taxon>Aspergillaceae</taxon>
        <taxon>Aspergillus</taxon>
        <taxon>Aspergillus subgen. Circumdati</taxon>
    </lineage>
</organism>
<evidence type="ECO:0000313" key="3">
    <source>
        <dbReference type="Proteomes" id="UP000324241"/>
    </source>
</evidence>
<proteinExistence type="predicted"/>
<comment type="caution">
    <text evidence="2">The sequence shown here is derived from an EMBL/GenBank/DDBJ whole genome shotgun (WGS) entry which is preliminary data.</text>
</comment>
<dbReference type="GeneID" id="54327062"/>
<dbReference type="VEuPathDB" id="FungiDB:EYZ11_002030"/>
<sequence length="309" mass="35442">MVAPQFPVARKCSGQSTTRPEDEVDKFTTSSSVSDTPPRFYQTVGVAEQPRSPSLEGFEPTSELPDSSLDETRQGALDTLALCRNVITTLELTRLRKSRVGLYNWLTFWTRFYGREMTQSLSSRVSAALCCIDALFRRVSQDLHRLTQNTEEVVMDASSEQAIVYILEQMEAEVDIQRRWRRRKARHILCKMRTDIELIPVRVSDELFDDIKRGVFALDVFCDYHPGDSIAEEHDAAWSEQFVGLSTDVVELSPYLAHQRYQSAAEGWVMPLGSFTANNTSFDSIEQYYASNGNYEVWRPHQSRATRRW</sequence>
<evidence type="ECO:0000256" key="1">
    <source>
        <dbReference type="SAM" id="MobiDB-lite"/>
    </source>
</evidence>
<dbReference type="OrthoDB" id="4192742at2759"/>
<reference evidence="2 3" key="1">
    <citation type="submission" date="2019-08" db="EMBL/GenBank/DDBJ databases">
        <title>The genome sequence of a newly discovered highly antifungal drug resistant Aspergillus species, Aspergillus tanneri NIH 1004.</title>
        <authorList>
            <person name="Mounaud S."/>
            <person name="Singh I."/>
            <person name="Joardar V."/>
            <person name="Pakala S."/>
            <person name="Pakala S."/>
            <person name="Venepally P."/>
            <person name="Chung J.K."/>
            <person name="Losada L."/>
            <person name="Nierman W.C."/>
        </authorList>
    </citation>
    <scope>NUCLEOTIDE SEQUENCE [LARGE SCALE GENOMIC DNA]</scope>
    <source>
        <strain evidence="2 3">NIH1004</strain>
    </source>
</reference>
<dbReference type="Proteomes" id="UP000324241">
    <property type="component" value="Unassembled WGS sequence"/>
</dbReference>
<gene>
    <name evidence="2" type="ORF">ATNIH1004_004360</name>
</gene>
<dbReference type="AlphaFoldDB" id="A0A5M9MN71"/>
<name>A0A5M9MN71_9EURO</name>
<accession>A0A5M9MN71</accession>
<feature type="region of interest" description="Disordered" evidence="1">
    <location>
        <begin position="1"/>
        <end position="70"/>
    </location>
</feature>